<feature type="chain" id="PRO_5044525323" description="S-protein homolog" evidence="6">
    <location>
        <begin position="21"/>
        <end position="133"/>
    </location>
</feature>
<dbReference type="AlphaFoldDB" id="A0ABC8K894"/>
<evidence type="ECO:0000256" key="3">
    <source>
        <dbReference type="ARBA" id="ARBA00022471"/>
    </source>
</evidence>
<evidence type="ECO:0000256" key="2">
    <source>
        <dbReference type="ARBA" id="ARBA00005581"/>
    </source>
</evidence>
<accession>A0ABC8K894</accession>
<feature type="signal peptide" evidence="6">
    <location>
        <begin position="1"/>
        <end position="20"/>
    </location>
</feature>
<dbReference type="EMBL" id="CAKOAT010203155">
    <property type="protein sequence ID" value="CAH8355112.1"/>
    <property type="molecule type" value="Genomic_DNA"/>
</dbReference>
<comment type="caution">
    <text evidence="7">The sequence shown here is derived from an EMBL/GenBank/DDBJ whole genome shotgun (WGS) entry which is preliminary data.</text>
</comment>
<evidence type="ECO:0000256" key="1">
    <source>
        <dbReference type="ARBA" id="ARBA00004613"/>
    </source>
</evidence>
<protein>
    <recommendedName>
        <fullName evidence="6">S-protein homolog</fullName>
    </recommendedName>
</protein>
<comment type="similarity">
    <text evidence="2 6">Belongs to the plant self-incompatibility (S1) protein family.</text>
</comment>
<dbReference type="PANTHER" id="PTHR31232:SF135">
    <property type="entry name" value="S-PROTEIN HOMOLOG 9"/>
    <property type="match status" value="1"/>
</dbReference>
<sequence>MNRLSCFLLTIALIVGSSNALFEKNSVHFKNSLRPGNILKIHCISDSDDLGVHFLSPGQTYDFSFHDSFLKTYFDCTLDQGLNFSFRVAFTAYKSGGGLLRFGKTNFWDAREDGMYFTHGTEAPKLEYKWAPV</sequence>
<dbReference type="Proteomes" id="UP001642260">
    <property type="component" value="Unassembled WGS sequence"/>
</dbReference>
<evidence type="ECO:0000256" key="4">
    <source>
        <dbReference type="ARBA" id="ARBA00022525"/>
    </source>
</evidence>
<keyword evidence="8" id="KW-1185">Reference proteome</keyword>
<dbReference type="GO" id="GO:0060320">
    <property type="term" value="P:rejection of self pollen"/>
    <property type="evidence" value="ECO:0007669"/>
    <property type="project" value="UniProtKB-KW"/>
</dbReference>
<keyword evidence="4 6" id="KW-0964">Secreted</keyword>
<dbReference type="InterPro" id="IPR010264">
    <property type="entry name" value="Self-incomp_S1"/>
</dbReference>
<comment type="subcellular location">
    <subcellularLocation>
        <location evidence="1 6">Secreted</location>
    </subcellularLocation>
</comment>
<organism evidence="7 8">
    <name type="scientific">Eruca vesicaria subsp. sativa</name>
    <name type="common">Garden rocket</name>
    <name type="synonym">Eruca sativa</name>
    <dbReference type="NCBI Taxonomy" id="29727"/>
    <lineage>
        <taxon>Eukaryota</taxon>
        <taxon>Viridiplantae</taxon>
        <taxon>Streptophyta</taxon>
        <taxon>Embryophyta</taxon>
        <taxon>Tracheophyta</taxon>
        <taxon>Spermatophyta</taxon>
        <taxon>Magnoliopsida</taxon>
        <taxon>eudicotyledons</taxon>
        <taxon>Gunneridae</taxon>
        <taxon>Pentapetalae</taxon>
        <taxon>rosids</taxon>
        <taxon>malvids</taxon>
        <taxon>Brassicales</taxon>
        <taxon>Brassicaceae</taxon>
        <taxon>Brassiceae</taxon>
        <taxon>Eruca</taxon>
    </lineage>
</organism>
<name>A0ABC8K894_ERUVS</name>
<evidence type="ECO:0000256" key="5">
    <source>
        <dbReference type="ARBA" id="ARBA00022729"/>
    </source>
</evidence>
<gene>
    <name evidence="7" type="ORF">ERUC_LOCUS20867</name>
</gene>
<evidence type="ECO:0000256" key="6">
    <source>
        <dbReference type="RuleBase" id="RU367044"/>
    </source>
</evidence>
<evidence type="ECO:0000313" key="8">
    <source>
        <dbReference type="Proteomes" id="UP001642260"/>
    </source>
</evidence>
<dbReference type="GO" id="GO:0005576">
    <property type="term" value="C:extracellular region"/>
    <property type="evidence" value="ECO:0007669"/>
    <property type="project" value="UniProtKB-SubCell"/>
</dbReference>
<keyword evidence="3 6" id="KW-0713">Self-incompatibility</keyword>
<dbReference type="PANTHER" id="PTHR31232">
    <property type="match status" value="1"/>
</dbReference>
<dbReference type="Pfam" id="PF05938">
    <property type="entry name" value="Self-incomp_S1"/>
    <property type="match status" value="1"/>
</dbReference>
<evidence type="ECO:0000313" key="7">
    <source>
        <dbReference type="EMBL" id="CAH8355112.1"/>
    </source>
</evidence>
<reference evidence="7 8" key="1">
    <citation type="submission" date="2022-03" db="EMBL/GenBank/DDBJ databases">
        <authorList>
            <person name="Macdonald S."/>
            <person name="Ahmed S."/>
            <person name="Newling K."/>
        </authorList>
    </citation>
    <scope>NUCLEOTIDE SEQUENCE [LARGE SCALE GENOMIC DNA]</scope>
</reference>
<proteinExistence type="inferred from homology"/>
<keyword evidence="5 6" id="KW-0732">Signal</keyword>